<sequence length="142" mass="15038">MDYKVFRTAVLAIVSTLILVLVIVYATNADKIKEIFGKGGASDTEASADTSSSSDFGMYGEQIGDNTQAFLFEEGFFDANEDIPSVVVTKKGENRSSAGNSTESSTEAFNRASNESSDGASSDATDEEFNDYIEPAAIVGSN</sequence>
<dbReference type="EMBL" id="FMUR01000025">
    <property type="protein sequence ID" value="SCY55050.1"/>
    <property type="molecule type" value="Genomic_DNA"/>
</dbReference>
<evidence type="ECO:0000313" key="3">
    <source>
        <dbReference type="EMBL" id="SCY55050.1"/>
    </source>
</evidence>
<dbReference type="RefSeq" id="WP_074463415.1">
    <property type="nucleotide sequence ID" value="NZ_FMUR01000025.1"/>
</dbReference>
<proteinExistence type="predicted"/>
<dbReference type="AlphaFoldDB" id="A0A1G5GV48"/>
<name>A0A1G5GV48_9FIRM</name>
<accession>A0A1G5GV48</accession>
<dbReference type="Proteomes" id="UP000183047">
    <property type="component" value="Unassembled WGS sequence"/>
</dbReference>
<protein>
    <submittedName>
        <fullName evidence="3">Uncharacterized protein</fullName>
    </submittedName>
</protein>
<keyword evidence="4" id="KW-1185">Reference proteome</keyword>
<feature type="compositionally biased region" description="Low complexity" evidence="1">
    <location>
        <begin position="41"/>
        <end position="55"/>
    </location>
</feature>
<keyword evidence="2" id="KW-0812">Transmembrane</keyword>
<evidence type="ECO:0000256" key="2">
    <source>
        <dbReference type="SAM" id="Phobius"/>
    </source>
</evidence>
<dbReference type="OrthoDB" id="2004525at2"/>
<evidence type="ECO:0000256" key="1">
    <source>
        <dbReference type="SAM" id="MobiDB-lite"/>
    </source>
</evidence>
<evidence type="ECO:0000313" key="4">
    <source>
        <dbReference type="Proteomes" id="UP000183047"/>
    </source>
</evidence>
<reference evidence="4" key="1">
    <citation type="submission" date="2016-10" db="EMBL/GenBank/DDBJ databases">
        <authorList>
            <person name="Varghese N."/>
            <person name="Submissions S."/>
        </authorList>
    </citation>
    <scope>NUCLEOTIDE SEQUENCE [LARGE SCALE GENOMIC DNA]</scope>
    <source>
        <strain evidence="4">XBD2006</strain>
    </source>
</reference>
<keyword evidence="2" id="KW-0472">Membrane</keyword>
<organism evidence="3 4">
    <name type="scientific">Butyrivibrio hungatei</name>
    <dbReference type="NCBI Taxonomy" id="185008"/>
    <lineage>
        <taxon>Bacteria</taxon>
        <taxon>Bacillati</taxon>
        <taxon>Bacillota</taxon>
        <taxon>Clostridia</taxon>
        <taxon>Lachnospirales</taxon>
        <taxon>Lachnospiraceae</taxon>
        <taxon>Butyrivibrio</taxon>
    </lineage>
</organism>
<feature type="region of interest" description="Disordered" evidence="1">
    <location>
        <begin position="39"/>
        <end position="58"/>
    </location>
</feature>
<feature type="region of interest" description="Disordered" evidence="1">
    <location>
        <begin position="88"/>
        <end position="142"/>
    </location>
</feature>
<keyword evidence="2" id="KW-1133">Transmembrane helix</keyword>
<feature type="compositionally biased region" description="Polar residues" evidence="1">
    <location>
        <begin position="95"/>
        <end position="123"/>
    </location>
</feature>
<gene>
    <name evidence="3" type="ORF">SAMN02910451_03046</name>
</gene>
<feature type="transmembrane region" description="Helical" evidence="2">
    <location>
        <begin position="6"/>
        <end position="26"/>
    </location>
</feature>